<dbReference type="AlphaFoldDB" id="A0A4R5L1E1"/>
<evidence type="ECO:0000313" key="1">
    <source>
        <dbReference type="EMBL" id="TDG02109.1"/>
    </source>
</evidence>
<proteinExistence type="predicted"/>
<dbReference type="OrthoDB" id="9775154at2"/>
<accession>A0A4R5L1E1</accession>
<dbReference type="EMBL" id="SMOD01000078">
    <property type="protein sequence ID" value="TDG02109.1"/>
    <property type="molecule type" value="Genomic_DNA"/>
</dbReference>
<protein>
    <recommendedName>
        <fullName evidence="3">Transposase</fullName>
    </recommendedName>
</protein>
<evidence type="ECO:0000313" key="2">
    <source>
        <dbReference type="Proteomes" id="UP000295606"/>
    </source>
</evidence>
<organism evidence="1 2">
    <name type="scientific">Paraburkholderia guartelaensis</name>
    <dbReference type="NCBI Taxonomy" id="2546446"/>
    <lineage>
        <taxon>Bacteria</taxon>
        <taxon>Pseudomonadati</taxon>
        <taxon>Pseudomonadota</taxon>
        <taxon>Betaproteobacteria</taxon>
        <taxon>Burkholderiales</taxon>
        <taxon>Burkholderiaceae</taxon>
        <taxon>Paraburkholderia</taxon>
    </lineage>
</organism>
<sequence length="128" mass="14104">MVVESLFGPQTRGPAVRASPVCGLNAILHVLTKKCRWVHLPQHLGYPSHIAVRHNSRRWQQKGTMDVVVAALAQHGRVLRPATPQNEIGVDVALGGKDKTVITPRYDNDFAEHRVVLQEDQSGKTESG</sequence>
<dbReference type="Proteomes" id="UP000295606">
    <property type="component" value="Unassembled WGS sequence"/>
</dbReference>
<gene>
    <name evidence="1" type="ORF">E1N52_41535</name>
</gene>
<evidence type="ECO:0008006" key="3">
    <source>
        <dbReference type="Google" id="ProtNLM"/>
    </source>
</evidence>
<reference evidence="1 2" key="1">
    <citation type="submission" date="2019-03" db="EMBL/GenBank/DDBJ databases">
        <title>Paraburkholderia sp. isolated from native Mimosa gymnas in Guartela State Park, Brazil.</title>
        <authorList>
            <person name="Paulitsch F."/>
            <person name="Hungria M."/>
            <person name="Delamuta J.R.M."/>
            <person name="Ribeiro R.A."/>
            <person name="Dall'Agnol R."/>
            <person name="Silva J.S.B."/>
        </authorList>
    </citation>
    <scope>NUCLEOTIDE SEQUENCE [LARGE SCALE GENOMIC DNA]</scope>
    <source>
        <strain evidence="1 2">CNPSo 3008</strain>
    </source>
</reference>
<name>A0A4R5L1E1_9BURK</name>
<comment type="caution">
    <text evidence="1">The sequence shown here is derived from an EMBL/GenBank/DDBJ whole genome shotgun (WGS) entry which is preliminary data.</text>
</comment>